<reference evidence="1" key="1">
    <citation type="submission" date="2020-08" db="EMBL/GenBank/DDBJ databases">
        <title>Functional genomics of gut bacteria from endangered species of beetles.</title>
        <authorList>
            <person name="Carlos-Shanley C."/>
        </authorList>
    </citation>
    <scope>NUCLEOTIDE SEQUENCE [LARGE SCALE GENOMIC DNA]</scope>
    <source>
        <strain evidence="1">S00060</strain>
    </source>
</reference>
<protein>
    <submittedName>
        <fullName evidence="1">Uncharacterized protein</fullName>
    </submittedName>
</protein>
<dbReference type="Proteomes" id="UP000543174">
    <property type="component" value="Unassembled WGS sequence"/>
</dbReference>
<evidence type="ECO:0000313" key="1">
    <source>
        <dbReference type="EMBL" id="MBA9042713.1"/>
    </source>
</evidence>
<dbReference type="RefSeq" id="WP_182528166.1">
    <property type="nucleotide sequence ID" value="NZ_JACJHT010000016.1"/>
</dbReference>
<name>A0A7W3NGR1_PRIAR</name>
<proteinExistence type="predicted"/>
<evidence type="ECO:0000313" key="2">
    <source>
        <dbReference type="Proteomes" id="UP000543174"/>
    </source>
</evidence>
<sequence>MSEIKLKEMLDSMTLEELSVNSKGIKSLIKKSDIPLYGKFLKDYELNGVLFKKEDLFRLLKEDKDSYIVELEQQSLRIISLPKKLEEKVFVF</sequence>
<organism evidence="1 2">
    <name type="scientific">Priestia aryabhattai</name>
    <name type="common">Bacillus aryabhattai</name>
    <dbReference type="NCBI Taxonomy" id="412384"/>
    <lineage>
        <taxon>Bacteria</taxon>
        <taxon>Bacillati</taxon>
        <taxon>Bacillota</taxon>
        <taxon>Bacilli</taxon>
        <taxon>Bacillales</taxon>
        <taxon>Bacillaceae</taxon>
        <taxon>Priestia</taxon>
    </lineage>
</organism>
<dbReference type="EMBL" id="JACJHT010000016">
    <property type="protein sequence ID" value="MBA9042713.1"/>
    <property type="molecule type" value="Genomic_DNA"/>
</dbReference>
<gene>
    <name evidence="1" type="ORF">HNP21_005851</name>
</gene>
<keyword evidence="2" id="KW-1185">Reference proteome</keyword>
<accession>A0A7W3NGR1</accession>
<comment type="caution">
    <text evidence="1">The sequence shown here is derived from an EMBL/GenBank/DDBJ whole genome shotgun (WGS) entry which is preliminary data.</text>
</comment>
<dbReference type="AlphaFoldDB" id="A0A7W3NGR1"/>